<dbReference type="SUPFAM" id="SSF51445">
    <property type="entry name" value="(Trans)glycosidases"/>
    <property type="match status" value="1"/>
</dbReference>
<keyword evidence="9" id="KW-0808">Transferase</keyword>
<dbReference type="GO" id="GO:0042124">
    <property type="term" value="F:1,3-beta-glucanosyltransferase activity"/>
    <property type="evidence" value="ECO:0007669"/>
    <property type="project" value="TreeGrafter"/>
</dbReference>
<evidence type="ECO:0000313" key="13">
    <source>
        <dbReference type="Proteomes" id="UP000829685"/>
    </source>
</evidence>
<evidence type="ECO:0000256" key="1">
    <source>
        <dbReference type="ARBA" id="ARBA00004609"/>
    </source>
</evidence>
<keyword evidence="10" id="KW-0812">Transmembrane</keyword>
<keyword evidence="3 9" id="KW-0336">GPI-anchor</keyword>
<keyword evidence="7" id="KW-0325">Glycoprotein</keyword>
<dbReference type="SMART" id="SM00768">
    <property type="entry name" value="X8"/>
    <property type="match status" value="1"/>
</dbReference>
<reference evidence="12" key="1">
    <citation type="submission" date="2021-03" db="EMBL/GenBank/DDBJ databases">
        <title>Revisited historic fungal species revealed as producer of novel bioactive compounds through whole genome sequencing and comparative genomics.</title>
        <authorList>
            <person name="Vignolle G.A."/>
            <person name="Hochenegger N."/>
            <person name="Mach R.L."/>
            <person name="Mach-Aigner A.R."/>
            <person name="Javad Rahimi M."/>
            <person name="Salim K.A."/>
            <person name="Chan C.M."/>
            <person name="Lim L.B.L."/>
            <person name="Cai F."/>
            <person name="Druzhinina I.S."/>
            <person name="U'Ren J.M."/>
            <person name="Derntl C."/>
        </authorList>
    </citation>
    <scope>NUCLEOTIDE SEQUENCE</scope>
    <source>
        <strain evidence="12">TUCIM 5799</strain>
    </source>
</reference>
<dbReference type="InterPro" id="IPR012946">
    <property type="entry name" value="X8"/>
</dbReference>
<evidence type="ECO:0000256" key="8">
    <source>
        <dbReference type="ARBA" id="ARBA00023288"/>
    </source>
</evidence>
<sequence>MGLLKTALASSMLLAGNAAALDPIIMKGTKFFYENGTQFFMKGVAYQQDTSAAGSTSEQTNKYIDPLSDEKKCARDVPLLAALGTNVIRTYAIDPKADHTACMKLLSDHGIYVISDLSEPALSINRDSPAWNVDLFDRYKGVIDNLGEFDNTLGFFAGNEVSNNASNTQASAFVKAAVRDSKNHIASKGGRWMGVGYAANDDAAIRHNLADYFNCGNSSESIDYFGYNIYSWCGKSSFTESGFDTQVDFFKNYSVPVFFAEYGCNTVDGADGRLWDDTTALYSDEMTGVFSGGIVYMYFQEANDYGLVELDGDEVTTMKNYEVLSSKIESVAPSSTAMDAYQPTNSAQSCPEVNDAWKAAENLPPTPNRDLCECMYKSLTCQPSKSLDVEDYGDIFDYVCANDADACASIKSDVPSGIYGPYLGCNATQQLGAVLDAYYKNQNSASTACDFKGAAKINSSPSTDSTCDTLMEAASASAEFAATATGGSASATSSGNPASVVRMERFMTIGDFAVGVYMLIATGVGAAMVML</sequence>
<keyword evidence="4 9" id="KW-0732">Signal</keyword>
<dbReference type="EMBL" id="JAFIMR010000072">
    <property type="protein sequence ID" value="KAI1849910.1"/>
    <property type="molecule type" value="Genomic_DNA"/>
</dbReference>
<evidence type="ECO:0000256" key="7">
    <source>
        <dbReference type="ARBA" id="ARBA00023180"/>
    </source>
</evidence>
<evidence type="ECO:0000259" key="11">
    <source>
        <dbReference type="SMART" id="SM00768"/>
    </source>
</evidence>
<keyword evidence="8 9" id="KW-0449">Lipoprotein</keyword>
<keyword evidence="6" id="KW-1015">Disulfide bond</keyword>
<evidence type="ECO:0000256" key="9">
    <source>
        <dbReference type="RuleBase" id="RU361209"/>
    </source>
</evidence>
<comment type="caution">
    <text evidence="12">The sequence shown here is derived from an EMBL/GenBank/DDBJ whole genome shotgun (WGS) entry which is preliminary data.</text>
</comment>
<evidence type="ECO:0000256" key="10">
    <source>
        <dbReference type="SAM" id="Phobius"/>
    </source>
</evidence>
<protein>
    <recommendedName>
        <fullName evidence="9">1,3-beta-glucanosyltransferase</fullName>
        <ecNumber evidence="9">2.4.1.-</ecNumber>
    </recommendedName>
</protein>
<dbReference type="InterPro" id="IPR017853">
    <property type="entry name" value="GH"/>
</dbReference>
<keyword evidence="10" id="KW-1133">Transmembrane helix</keyword>
<name>A0A9P9W8W7_9PEZI</name>
<dbReference type="Pfam" id="PF03198">
    <property type="entry name" value="Glyco_hydro_72"/>
    <property type="match status" value="1"/>
</dbReference>
<feature type="chain" id="PRO_5040543673" description="1,3-beta-glucanosyltransferase" evidence="9">
    <location>
        <begin position="21"/>
        <end position="531"/>
    </location>
</feature>
<proteinExistence type="inferred from homology"/>
<evidence type="ECO:0000256" key="4">
    <source>
        <dbReference type="ARBA" id="ARBA00022729"/>
    </source>
</evidence>
<evidence type="ECO:0000256" key="3">
    <source>
        <dbReference type="ARBA" id="ARBA00022622"/>
    </source>
</evidence>
<organism evidence="12 13">
    <name type="scientific">Neoarthrinium moseri</name>
    <dbReference type="NCBI Taxonomy" id="1658444"/>
    <lineage>
        <taxon>Eukaryota</taxon>
        <taxon>Fungi</taxon>
        <taxon>Dikarya</taxon>
        <taxon>Ascomycota</taxon>
        <taxon>Pezizomycotina</taxon>
        <taxon>Sordariomycetes</taxon>
        <taxon>Xylariomycetidae</taxon>
        <taxon>Amphisphaeriales</taxon>
        <taxon>Apiosporaceae</taxon>
        <taxon>Neoarthrinium</taxon>
    </lineage>
</organism>
<comment type="similarity">
    <text evidence="2 9">Belongs to the glycosyl hydrolase 72 family.</text>
</comment>
<comment type="function">
    <text evidence="9">Splits internally a 1,3-beta-glucan molecule and transfers the newly generated reducing end (the donor) to the non-reducing end of another 1,3-beta-glucan molecule (the acceptor) forming a 1,3-beta linkage, resulting in the elongation of 1,3-beta-glucan chains in the cell wall.</text>
</comment>
<dbReference type="AlphaFoldDB" id="A0A9P9W8W7"/>
<feature type="transmembrane region" description="Helical" evidence="10">
    <location>
        <begin position="512"/>
        <end position="530"/>
    </location>
</feature>
<dbReference type="Proteomes" id="UP000829685">
    <property type="component" value="Unassembled WGS sequence"/>
</dbReference>
<evidence type="ECO:0000256" key="2">
    <source>
        <dbReference type="ARBA" id="ARBA00007528"/>
    </source>
</evidence>
<dbReference type="GO" id="GO:0031505">
    <property type="term" value="P:fungal-type cell wall organization"/>
    <property type="evidence" value="ECO:0007669"/>
    <property type="project" value="TreeGrafter"/>
</dbReference>
<dbReference type="GO" id="GO:0071970">
    <property type="term" value="P:fungal-type cell wall (1-&gt;3)-beta-D-glucan biosynthetic process"/>
    <property type="evidence" value="ECO:0007669"/>
    <property type="project" value="TreeGrafter"/>
</dbReference>
<dbReference type="Pfam" id="PF07983">
    <property type="entry name" value="X8"/>
    <property type="match status" value="1"/>
</dbReference>
<dbReference type="PANTHER" id="PTHR31468:SF2">
    <property type="entry name" value="1,3-BETA-GLUCANOSYLTRANSFERASE GAS1"/>
    <property type="match status" value="1"/>
</dbReference>
<dbReference type="OrthoDB" id="421038at2759"/>
<dbReference type="FunFam" id="3.20.20.80:FF:000038">
    <property type="entry name" value="1,3-beta-glucanosyltransferase"/>
    <property type="match status" value="1"/>
</dbReference>
<accession>A0A9P9W8W7</accession>
<gene>
    <name evidence="12" type="ORF">JX265_013497</name>
</gene>
<dbReference type="PANTHER" id="PTHR31468">
    <property type="entry name" value="1,3-BETA-GLUCANOSYLTRANSFERASE GAS1"/>
    <property type="match status" value="1"/>
</dbReference>
<evidence type="ECO:0000256" key="6">
    <source>
        <dbReference type="ARBA" id="ARBA00023157"/>
    </source>
</evidence>
<dbReference type="GO" id="GO:0098552">
    <property type="term" value="C:side of membrane"/>
    <property type="evidence" value="ECO:0007669"/>
    <property type="project" value="UniProtKB-KW"/>
</dbReference>
<keyword evidence="5 9" id="KW-0472">Membrane</keyword>
<dbReference type="EC" id="2.4.1.-" evidence="9"/>
<dbReference type="Gene3D" id="3.20.20.80">
    <property type="entry name" value="Glycosidases"/>
    <property type="match status" value="1"/>
</dbReference>
<comment type="subcellular location">
    <subcellularLocation>
        <location evidence="1 9">Cell membrane</location>
        <topology evidence="1 9">Lipid-anchor</topology>
        <topology evidence="1 9">GPI-anchor</topology>
    </subcellularLocation>
</comment>
<feature type="signal peptide" evidence="9">
    <location>
        <begin position="1"/>
        <end position="20"/>
    </location>
</feature>
<dbReference type="InterPro" id="IPR004886">
    <property type="entry name" value="Glucanosyltransferase"/>
</dbReference>
<evidence type="ECO:0000313" key="12">
    <source>
        <dbReference type="EMBL" id="KAI1849910.1"/>
    </source>
</evidence>
<keyword evidence="13" id="KW-1185">Reference proteome</keyword>
<dbReference type="Gene3D" id="1.20.58.1040">
    <property type="match status" value="1"/>
</dbReference>
<feature type="domain" description="X8" evidence="11">
    <location>
        <begin position="379"/>
        <end position="469"/>
    </location>
</feature>
<dbReference type="GO" id="GO:0005886">
    <property type="term" value="C:plasma membrane"/>
    <property type="evidence" value="ECO:0007669"/>
    <property type="project" value="UniProtKB-SubCell"/>
</dbReference>
<evidence type="ECO:0000256" key="5">
    <source>
        <dbReference type="ARBA" id="ARBA00023136"/>
    </source>
</evidence>